<proteinExistence type="predicted"/>
<sequence>MEASTSETLIKGFPKDGPEPSFSAWDAVRSAFVSEDAIDDDFAKLMYEVEAERKRDFGYIAT</sequence>
<dbReference type="Proteomes" id="UP001549036">
    <property type="component" value="Unassembled WGS sequence"/>
</dbReference>
<feature type="region of interest" description="Disordered" evidence="1">
    <location>
        <begin position="1"/>
        <end position="20"/>
    </location>
</feature>
<reference evidence="2 3" key="1">
    <citation type="submission" date="2024-06" db="EMBL/GenBank/DDBJ databases">
        <title>Genomic Encyclopedia of Type Strains, Phase IV (KMG-IV): sequencing the most valuable type-strain genomes for metagenomic binning, comparative biology and taxonomic classification.</title>
        <authorList>
            <person name="Goeker M."/>
        </authorList>
    </citation>
    <scope>NUCLEOTIDE SEQUENCE [LARGE SCALE GENOMIC DNA]</scope>
    <source>
        <strain evidence="2 3">DSM 29846</strain>
    </source>
</reference>
<accession>A0ABV2I472</accession>
<dbReference type="EMBL" id="JBEPLM010000029">
    <property type="protein sequence ID" value="MET3597694.1"/>
    <property type="molecule type" value="Genomic_DNA"/>
</dbReference>
<comment type="caution">
    <text evidence="2">The sequence shown here is derived from an EMBL/GenBank/DDBJ whole genome shotgun (WGS) entry which is preliminary data.</text>
</comment>
<organism evidence="2 3">
    <name type="scientific">Mesorhizobium shonense</name>
    <dbReference type="NCBI Taxonomy" id="1209948"/>
    <lineage>
        <taxon>Bacteria</taxon>
        <taxon>Pseudomonadati</taxon>
        <taxon>Pseudomonadota</taxon>
        <taxon>Alphaproteobacteria</taxon>
        <taxon>Hyphomicrobiales</taxon>
        <taxon>Phyllobacteriaceae</taxon>
        <taxon>Mesorhizobium</taxon>
    </lineage>
</organism>
<dbReference type="RefSeq" id="WP_292374995.1">
    <property type="nucleotide sequence ID" value="NZ_JBEPLM010000029.1"/>
</dbReference>
<evidence type="ECO:0000313" key="2">
    <source>
        <dbReference type="EMBL" id="MET3597694.1"/>
    </source>
</evidence>
<name>A0ABV2I472_9HYPH</name>
<evidence type="ECO:0000313" key="3">
    <source>
        <dbReference type="Proteomes" id="UP001549036"/>
    </source>
</evidence>
<protein>
    <submittedName>
        <fullName evidence="2">Uncharacterized protein</fullName>
    </submittedName>
</protein>
<gene>
    <name evidence="2" type="ORF">ABID26_007120</name>
</gene>
<keyword evidence="3" id="KW-1185">Reference proteome</keyword>
<evidence type="ECO:0000256" key="1">
    <source>
        <dbReference type="SAM" id="MobiDB-lite"/>
    </source>
</evidence>